<proteinExistence type="predicted"/>
<evidence type="ECO:0000256" key="3">
    <source>
        <dbReference type="ARBA" id="ARBA00023004"/>
    </source>
</evidence>
<dbReference type="PANTHER" id="PTHR13096">
    <property type="entry name" value="MINA53 MYC INDUCED NUCLEAR ANTIGEN"/>
    <property type="match status" value="1"/>
</dbReference>
<gene>
    <name evidence="5" type="ORF">DB31_2157</name>
</gene>
<evidence type="ECO:0000256" key="2">
    <source>
        <dbReference type="ARBA" id="ARBA00022723"/>
    </source>
</evidence>
<evidence type="ECO:0000259" key="4">
    <source>
        <dbReference type="PROSITE" id="PS51184"/>
    </source>
</evidence>
<comment type="caution">
    <text evidence="5">The sequence shown here is derived from an EMBL/GenBank/DDBJ whole genome shotgun (WGS) entry which is preliminary data.</text>
</comment>
<evidence type="ECO:0000313" key="6">
    <source>
        <dbReference type="Proteomes" id="UP000028725"/>
    </source>
</evidence>
<keyword evidence="3" id="KW-0408">Iron</keyword>
<organism evidence="5 6">
    <name type="scientific">Hyalangium minutum</name>
    <dbReference type="NCBI Taxonomy" id="394096"/>
    <lineage>
        <taxon>Bacteria</taxon>
        <taxon>Pseudomonadati</taxon>
        <taxon>Myxococcota</taxon>
        <taxon>Myxococcia</taxon>
        <taxon>Myxococcales</taxon>
        <taxon>Cystobacterineae</taxon>
        <taxon>Archangiaceae</taxon>
        <taxon>Hyalangium</taxon>
    </lineage>
</organism>
<feature type="domain" description="JmjC" evidence="4">
    <location>
        <begin position="87"/>
        <end position="233"/>
    </location>
</feature>
<dbReference type="RefSeq" id="WP_044194466.1">
    <property type="nucleotide sequence ID" value="NZ_JMCB01000014.1"/>
</dbReference>
<sequence length="383" mass="42356">MSLARLLHPLAPSVFFEGAWERKPLVLPGPSERWSGLFSSRDLGRLLAYQPPRAIEGMMLVKEGRHWDENWLKPDGSPRLEQVQAGWREGYTIIINKVGQFWEPVGRFCAAVEEELHHPVGGNLYMTPSGAQGFKAHFDIMDAFVLQVEGSKVWQVRGPQLRLPLPDEHAATSPESLPPVILEHELKSGEVLYIPRGFVHEARTARTHSVHLTLGLQAVTWSDLFTAALTAARQDERFRKGLPLRFLEGSAMMEQTFRELLAELPRYLELGPALTQLAERLVVQKPPPPAEDLLEGSVEVEASAVLARRPGVVLRVMEGPGYAGLQYSGGKFMGPAKIGPALRHVARNSVLPVRSLPGLSEKEQLVLAGRLVRSGVLAVREAS</sequence>
<dbReference type="GO" id="GO:0032453">
    <property type="term" value="F:histone H3K4 demethylase activity"/>
    <property type="evidence" value="ECO:0007669"/>
    <property type="project" value="TreeGrafter"/>
</dbReference>
<dbReference type="Pfam" id="PF08007">
    <property type="entry name" value="JmjC_2"/>
    <property type="match status" value="1"/>
</dbReference>
<accession>A0A085W9K0</accession>
<dbReference type="STRING" id="394096.DB31_2157"/>
<dbReference type="EMBL" id="JMCB01000014">
    <property type="protein sequence ID" value="KFE64363.1"/>
    <property type="molecule type" value="Genomic_DNA"/>
</dbReference>
<dbReference type="PANTHER" id="PTHR13096:SF8">
    <property type="entry name" value="RIBOSOMAL OXYGENASE 1"/>
    <property type="match status" value="1"/>
</dbReference>
<dbReference type="InterPro" id="IPR039994">
    <property type="entry name" value="NO66-like"/>
</dbReference>
<dbReference type="OrthoDB" id="9764016at2"/>
<keyword evidence="2" id="KW-0479">Metal-binding</keyword>
<reference evidence="5 6" key="1">
    <citation type="submission" date="2014-04" db="EMBL/GenBank/DDBJ databases">
        <title>Genome assembly of Hyalangium minutum DSM 14724.</title>
        <authorList>
            <person name="Sharma G."/>
            <person name="Subramanian S."/>
        </authorList>
    </citation>
    <scope>NUCLEOTIDE SEQUENCE [LARGE SCALE GENOMIC DNA]</scope>
    <source>
        <strain evidence="5 6">DSM 14724</strain>
    </source>
</reference>
<dbReference type="GO" id="GO:0051864">
    <property type="term" value="F:histone H3K36 demethylase activity"/>
    <property type="evidence" value="ECO:0007669"/>
    <property type="project" value="TreeGrafter"/>
</dbReference>
<evidence type="ECO:0000313" key="5">
    <source>
        <dbReference type="EMBL" id="KFE64363.1"/>
    </source>
</evidence>
<dbReference type="PROSITE" id="PS51184">
    <property type="entry name" value="JMJC"/>
    <property type="match status" value="1"/>
</dbReference>
<dbReference type="SUPFAM" id="SSF51197">
    <property type="entry name" value="Clavaminate synthase-like"/>
    <property type="match status" value="1"/>
</dbReference>
<protein>
    <recommendedName>
        <fullName evidence="4">JmjC domain-containing protein</fullName>
    </recommendedName>
</protein>
<comment type="cofactor">
    <cofactor evidence="1">
        <name>Fe(2+)</name>
        <dbReference type="ChEBI" id="CHEBI:29033"/>
    </cofactor>
</comment>
<dbReference type="Gene3D" id="2.60.120.650">
    <property type="entry name" value="Cupin"/>
    <property type="match status" value="1"/>
</dbReference>
<name>A0A085W9K0_9BACT</name>
<dbReference type="Proteomes" id="UP000028725">
    <property type="component" value="Unassembled WGS sequence"/>
</dbReference>
<keyword evidence="6" id="KW-1185">Reference proteome</keyword>
<dbReference type="GO" id="GO:0046872">
    <property type="term" value="F:metal ion binding"/>
    <property type="evidence" value="ECO:0007669"/>
    <property type="project" value="UniProtKB-KW"/>
</dbReference>
<dbReference type="InterPro" id="IPR003347">
    <property type="entry name" value="JmjC_dom"/>
</dbReference>
<evidence type="ECO:0000256" key="1">
    <source>
        <dbReference type="ARBA" id="ARBA00001954"/>
    </source>
</evidence>
<dbReference type="AlphaFoldDB" id="A0A085W9K0"/>